<gene>
    <name evidence="2" type="primary">otsA</name>
    <name evidence="2" type="ORF">Pan44_18750</name>
</gene>
<dbReference type="InParanoid" id="A0A517SCJ8"/>
<dbReference type="FunCoup" id="A0A517SCJ8">
    <property type="interactions" value="154"/>
</dbReference>
<dbReference type="RefSeq" id="WP_145029400.1">
    <property type="nucleotide sequence ID" value="NZ_CP036271.1"/>
</dbReference>
<evidence type="ECO:0000313" key="3">
    <source>
        <dbReference type="Proteomes" id="UP000315700"/>
    </source>
</evidence>
<dbReference type="EMBL" id="CP036271">
    <property type="protein sequence ID" value="QDT53851.1"/>
    <property type="molecule type" value="Genomic_DNA"/>
</dbReference>
<keyword evidence="3" id="KW-1185">Reference proteome</keyword>
<reference evidence="2 3" key="1">
    <citation type="submission" date="2019-02" db="EMBL/GenBank/DDBJ databases">
        <title>Deep-cultivation of Planctomycetes and their phenomic and genomic characterization uncovers novel biology.</title>
        <authorList>
            <person name="Wiegand S."/>
            <person name="Jogler M."/>
            <person name="Boedeker C."/>
            <person name="Pinto D."/>
            <person name="Vollmers J."/>
            <person name="Rivas-Marin E."/>
            <person name="Kohn T."/>
            <person name="Peeters S.H."/>
            <person name="Heuer A."/>
            <person name="Rast P."/>
            <person name="Oberbeckmann S."/>
            <person name="Bunk B."/>
            <person name="Jeske O."/>
            <person name="Meyerdierks A."/>
            <person name="Storesund J.E."/>
            <person name="Kallscheuer N."/>
            <person name="Luecker S."/>
            <person name="Lage O.M."/>
            <person name="Pohl T."/>
            <person name="Merkel B.J."/>
            <person name="Hornburger P."/>
            <person name="Mueller R.-W."/>
            <person name="Bruemmer F."/>
            <person name="Labrenz M."/>
            <person name="Spormann A.M."/>
            <person name="Op den Camp H."/>
            <person name="Overmann J."/>
            <person name="Amann R."/>
            <person name="Jetten M.S.M."/>
            <person name="Mascher T."/>
            <person name="Medema M.H."/>
            <person name="Devos D.P."/>
            <person name="Kaster A.-K."/>
            <person name="Ovreas L."/>
            <person name="Rohde M."/>
            <person name="Galperin M.Y."/>
            <person name="Jogler C."/>
        </authorList>
    </citation>
    <scope>NUCLEOTIDE SEQUENCE [LARGE SCALE GENOMIC DNA]</scope>
    <source>
        <strain evidence="2 3">Pan44</strain>
    </source>
</reference>
<dbReference type="Proteomes" id="UP000315700">
    <property type="component" value="Chromosome"/>
</dbReference>
<dbReference type="SUPFAM" id="SSF53756">
    <property type="entry name" value="UDP-Glycosyltransferase/glycogen phosphorylase"/>
    <property type="match status" value="1"/>
</dbReference>
<dbReference type="CDD" id="cd03788">
    <property type="entry name" value="GT20_TPS"/>
    <property type="match status" value="1"/>
</dbReference>
<dbReference type="PANTHER" id="PTHR10788">
    <property type="entry name" value="TREHALOSE-6-PHOSPHATE SYNTHASE"/>
    <property type="match status" value="1"/>
</dbReference>
<protein>
    <submittedName>
        <fullName evidence="2">Trehalose-phosphate synthase</fullName>
        <ecNumber evidence="2">2.4.1.-</ecNumber>
    </submittedName>
</protein>
<dbReference type="InterPro" id="IPR001830">
    <property type="entry name" value="Glyco_trans_20"/>
</dbReference>
<dbReference type="KEGG" id="ccos:Pan44_18750"/>
<keyword evidence="2" id="KW-0328">Glycosyltransferase</keyword>
<organism evidence="2 3">
    <name type="scientific">Caulifigura coniformis</name>
    <dbReference type="NCBI Taxonomy" id="2527983"/>
    <lineage>
        <taxon>Bacteria</taxon>
        <taxon>Pseudomonadati</taxon>
        <taxon>Planctomycetota</taxon>
        <taxon>Planctomycetia</taxon>
        <taxon>Planctomycetales</taxon>
        <taxon>Planctomycetaceae</taxon>
        <taxon>Caulifigura</taxon>
    </lineage>
</organism>
<proteinExistence type="inferred from homology"/>
<name>A0A517SCJ8_9PLAN</name>
<accession>A0A517SCJ8</accession>
<dbReference type="PANTHER" id="PTHR10788:SF106">
    <property type="entry name" value="BCDNA.GH08860"/>
    <property type="match status" value="1"/>
</dbReference>
<dbReference type="OrthoDB" id="9761633at2"/>
<dbReference type="GO" id="GO:0003825">
    <property type="term" value="F:alpha,alpha-trehalose-phosphate synthase (UDP-forming) activity"/>
    <property type="evidence" value="ECO:0007669"/>
    <property type="project" value="TreeGrafter"/>
</dbReference>
<dbReference type="EC" id="2.4.1.-" evidence="2"/>
<dbReference type="GO" id="GO:0005992">
    <property type="term" value="P:trehalose biosynthetic process"/>
    <property type="evidence" value="ECO:0007669"/>
    <property type="project" value="InterPro"/>
</dbReference>
<dbReference type="Pfam" id="PF00982">
    <property type="entry name" value="Glyco_transf_20"/>
    <property type="match status" value="1"/>
</dbReference>
<sequence length="505" mass="58000">MWTRDSLQELIHGRLAGYKFIVVANREPYVHRFVEDRIVHSKPASGMATALDPIMLASGGVWVGHGSGDADHAVVDEHDCIAVPPEDPKYKLRRVWLTKEDEQGFYLGFSNECLWPMSHITFTRPRFDAKDWETYRRVNELFANAVLDEAGDDPTLVFIQDYHFCLLPRLLKNSGRKNLVVAQFWHIPWPNPEVFRVCPWKEEILDGLLGNDLLGFHLRYDCRNFLEAVDRFAESRIDYERSDVVRGGATTKVSAFPISIDFEETNRLATSPQVEQAMETWKRQLQLGDRILGAGIERLDYTKGIVERLRGLDSFLSTHLDYVGKLQFVQIAVPSRSHLADYRRIEDEVDRVTDEINWKWRNGRWKPITLIKEHHDPIRMVALHRLAKFFVVSSLHDGMNLVAKEFVASRTDEQGVLILSRFTGAVRELEDALPINPFGAHEIGDAIAAAVVMSPEEQKRRMTRMREVVARNNVYRWGGKILSTLLQFELPENPANTEVVQDSAR</sequence>
<dbReference type="AlphaFoldDB" id="A0A517SCJ8"/>
<keyword evidence="2" id="KW-0808">Transferase</keyword>
<comment type="similarity">
    <text evidence="1">Belongs to the glycosyltransferase 20 family.</text>
</comment>
<dbReference type="Gene3D" id="3.40.50.2000">
    <property type="entry name" value="Glycogen Phosphorylase B"/>
    <property type="match status" value="2"/>
</dbReference>
<evidence type="ECO:0000313" key="2">
    <source>
        <dbReference type="EMBL" id="QDT53851.1"/>
    </source>
</evidence>
<evidence type="ECO:0000256" key="1">
    <source>
        <dbReference type="ARBA" id="ARBA00008799"/>
    </source>
</evidence>